<comment type="caution">
    <text evidence="12">The sequence shown here is derived from an EMBL/GenBank/DDBJ whole genome shotgun (WGS) entry which is preliminary data.</text>
</comment>
<name>A0ABW2CLC2_9ACTN</name>
<sequence>MSPALSDAERKELLELGTATLYEASGLDCDLAATLRPAWPGARLAGTALPVRTAPADNLPLHLAVAEARPGEVLVVDGRGTACGYWGEVLAVAALARDVAGLVIDGGVRDTGPLAELGFPVFSTAVAVSRTAKNDAGAVGEPVEVAGRRVARGDVVVADADGVVAFPAVRLDEVREAARARVAKEAGFLERIRGGALTLDLYGFRR</sequence>
<reference evidence="13" key="1">
    <citation type="journal article" date="2019" name="Int. J. Syst. Evol. Microbiol.">
        <title>The Global Catalogue of Microorganisms (GCM) 10K type strain sequencing project: providing services to taxonomists for standard genome sequencing and annotation.</title>
        <authorList>
            <consortium name="The Broad Institute Genomics Platform"/>
            <consortium name="The Broad Institute Genome Sequencing Center for Infectious Disease"/>
            <person name="Wu L."/>
            <person name="Ma J."/>
        </authorList>
    </citation>
    <scope>NUCLEOTIDE SEQUENCE [LARGE SCALE GENOMIC DNA]</scope>
    <source>
        <strain evidence="13">JCM 3369</strain>
    </source>
</reference>
<organism evidence="12 13">
    <name type="scientific">Actinomadura yumaensis</name>
    <dbReference type="NCBI Taxonomy" id="111807"/>
    <lineage>
        <taxon>Bacteria</taxon>
        <taxon>Bacillati</taxon>
        <taxon>Actinomycetota</taxon>
        <taxon>Actinomycetes</taxon>
        <taxon>Streptosporangiales</taxon>
        <taxon>Thermomonosporaceae</taxon>
        <taxon>Actinomadura</taxon>
    </lineage>
</organism>
<dbReference type="Gene3D" id="3.50.30.40">
    <property type="entry name" value="Ribonuclease E inhibitor RraA/RraA-like"/>
    <property type="match status" value="1"/>
</dbReference>
<gene>
    <name evidence="12" type="ORF">ACFQKB_22725</name>
</gene>
<evidence type="ECO:0000256" key="3">
    <source>
        <dbReference type="ARBA" id="ARBA00008621"/>
    </source>
</evidence>
<dbReference type="InterPro" id="IPR036704">
    <property type="entry name" value="RraA/RraA-like_sf"/>
</dbReference>
<comment type="cofactor">
    <cofactor evidence="2">
        <name>a divalent metal cation</name>
        <dbReference type="ChEBI" id="CHEBI:60240"/>
    </cofactor>
</comment>
<evidence type="ECO:0000256" key="10">
    <source>
        <dbReference type="ARBA" id="ARBA00032305"/>
    </source>
</evidence>
<dbReference type="PANTHER" id="PTHR33254:SF16">
    <property type="entry name" value="BLR3842 PROTEIN"/>
    <property type="match status" value="1"/>
</dbReference>
<protein>
    <recommendedName>
        <fullName evidence="7">Putative 4-hydroxy-4-methyl-2-oxoglutarate aldolase</fullName>
        <ecNumber evidence="6">4.1.1.112</ecNumber>
        <ecNumber evidence="5">4.1.3.17</ecNumber>
    </recommendedName>
    <alternativeName>
        <fullName evidence="10">Oxaloacetate decarboxylase</fullName>
    </alternativeName>
    <alternativeName>
        <fullName evidence="9">RraA-like protein</fullName>
    </alternativeName>
</protein>
<dbReference type="EC" id="4.1.3.17" evidence="5"/>
<accession>A0ABW2CLC2</accession>
<comment type="subunit">
    <text evidence="4">Homotrimer.</text>
</comment>
<evidence type="ECO:0000256" key="9">
    <source>
        <dbReference type="ARBA" id="ARBA00030169"/>
    </source>
</evidence>
<evidence type="ECO:0000313" key="13">
    <source>
        <dbReference type="Proteomes" id="UP001596380"/>
    </source>
</evidence>
<evidence type="ECO:0000256" key="6">
    <source>
        <dbReference type="ARBA" id="ARBA00012947"/>
    </source>
</evidence>
<evidence type="ECO:0000256" key="7">
    <source>
        <dbReference type="ARBA" id="ARBA00016549"/>
    </source>
</evidence>
<evidence type="ECO:0000256" key="11">
    <source>
        <dbReference type="ARBA" id="ARBA00047973"/>
    </source>
</evidence>
<evidence type="ECO:0000256" key="1">
    <source>
        <dbReference type="ARBA" id="ARBA00001342"/>
    </source>
</evidence>
<dbReference type="CDD" id="cd16841">
    <property type="entry name" value="RraA_family"/>
    <property type="match status" value="1"/>
</dbReference>
<evidence type="ECO:0000256" key="5">
    <source>
        <dbReference type="ARBA" id="ARBA00012213"/>
    </source>
</evidence>
<dbReference type="EC" id="4.1.1.112" evidence="6"/>
<evidence type="ECO:0000256" key="2">
    <source>
        <dbReference type="ARBA" id="ARBA00001968"/>
    </source>
</evidence>
<comment type="similarity">
    <text evidence="3">Belongs to the class II aldolase/RraA-like family.</text>
</comment>
<comment type="catalytic activity">
    <reaction evidence="11">
        <text>oxaloacetate + H(+) = pyruvate + CO2</text>
        <dbReference type="Rhea" id="RHEA:15641"/>
        <dbReference type="ChEBI" id="CHEBI:15361"/>
        <dbReference type="ChEBI" id="CHEBI:15378"/>
        <dbReference type="ChEBI" id="CHEBI:16452"/>
        <dbReference type="ChEBI" id="CHEBI:16526"/>
        <dbReference type="EC" id="4.1.1.112"/>
    </reaction>
</comment>
<dbReference type="InterPro" id="IPR005493">
    <property type="entry name" value="RraA/RraA-like"/>
</dbReference>
<dbReference type="Proteomes" id="UP001596380">
    <property type="component" value="Unassembled WGS sequence"/>
</dbReference>
<dbReference type="RefSeq" id="WP_160822412.1">
    <property type="nucleotide sequence ID" value="NZ_JBHSXS010000014.1"/>
</dbReference>
<dbReference type="Pfam" id="PF03737">
    <property type="entry name" value="RraA-like"/>
    <property type="match status" value="1"/>
</dbReference>
<keyword evidence="13" id="KW-1185">Reference proteome</keyword>
<dbReference type="PANTHER" id="PTHR33254">
    <property type="entry name" value="4-HYDROXY-4-METHYL-2-OXOGLUTARATE ALDOLASE 3-RELATED"/>
    <property type="match status" value="1"/>
</dbReference>
<proteinExistence type="inferred from homology"/>
<evidence type="ECO:0000313" key="12">
    <source>
        <dbReference type="EMBL" id="MFC6882588.1"/>
    </source>
</evidence>
<comment type="catalytic activity">
    <reaction evidence="1">
        <text>4-hydroxy-4-methyl-2-oxoglutarate = 2 pyruvate</text>
        <dbReference type="Rhea" id="RHEA:22748"/>
        <dbReference type="ChEBI" id="CHEBI:15361"/>
        <dbReference type="ChEBI" id="CHEBI:58276"/>
        <dbReference type="EC" id="4.1.3.17"/>
    </reaction>
</comment>
<evidence type="ECO:0000256" key="4">
    <source>
        <dbReference type="ARBA" id="ARBA00011233"/>
    </source>
</evidence>
<comment type="function">
    <text evidence="8">Catalyzes the aldol cleavage of 4-hydroxy-4-methyl-2-oxoglutarate (HMG) into 2 molecules of pyruvate. Also contains a secondary oxaloacetate (OAA) decarboxylase activity due to the common pyruvate enolate transition state formed following C-C bond cleavage in the retro-aldol and decarboxylation reactions.</text>
</comment>
<evidence type="ECO:0000256" key="8">
    <source>
        <dbReference type="ARBA" id="ARBA00025046"/>
    </source>
</evidence>
<dbReference type="SUPFAM" id="SSF89562">
    <property type="entry name" value="RraA-like"/>
    <property type="match status" value="1"/>
</dbReference>
<dbReference type="EMBL" id="JBHSXS010000014">
    <property type="protein sequence ID" value="MFC6882588.1"/>
    <property type="molecule type" value="Genomic_DNA"/>
</dbReference>